<accession>A0ABZ1TXU7</accession>
<dbReference type="EMBL" id="CP108110">
    <property type="protein sequence ID" value="WUQ83787.1"/>
    <property type="molecule type" value="Genomic_DNA"/>
</dbReference>
<protein>
    <recommendedName>
        <fullName evidence="3">FXSXX-COOH protein</fullName>
    </recommendedName>
</protein>
<evidence type="ECO:0000313" key="2">
    <source>
        <dbReference type="Proteomes" id="UP001432222"/>
    </source>
</evidence>
<gene>
    <name evidence="1" type="ORF">OHA16_12890</name>
</gene>
<sequence>MSDTTIESGDPEVTNLTRRLDHMVPDGDFAPGTGLESLTRRLDHMVPDGDFAPVGTEV</sequence>
<reference evidence="1" key="1">
    <citation type="submission" date="2022-10" db="EMBL/GenBank/DDBJ databases">
        <title>The complete genomes of actinobacterial strains from the NBC collection.</title>
        <authorList>
            <person name="Joergensen T.S."/>
            <person name="Alvarez Arevalo M."/>
            <person name="Sterndorff E.B."/>
            <person name="Faurdal D."/>
            <person name="Vuksanovic O."/>
            <person name="Mourched A.-S."/>
            <person name="Charusanti P."/>
            <person name="Shaw S."/>
            <person name="Blin K."/>
            <person name="Weber T."/>
        </authorList>
    </citation>
    <scope>NUCLEOTIDE SEQUENCE</scope>
    <source>
        <strain evidence="1">NBC_00222</strain>
    </source>
</reference>
<dbReference type="RefSeq" id="WP_327074302.1">
    <property type="nucleotide sequence ID" value="NZ_CP108110.1"/>
</dbReference>
<evidence type="ECO:0008006" key="3">
    <source>
        <dbReference type="Google" id="ProtNLM"/>
    </source>
</evidence>
<name>A0ABZ1TXU7_9ACTN</name>
<dbReference type="Proteomes" id="UP001432222">
    <property type="component" value="Chromosome"/>
</dbReference>
<organism evidence="1 2">
    <name type="scientific">Kitasatospora purpeofusca</name>
    <dbReference type="NCBI Taxonomy" id="67352"/>
    <lineage>
        <taxon>Bacteria</taxon>
        <taxon>Bacillati</taxon>
        <taxon>Actinomycetota</taxon>
        <taxon>Actinomycetes</taxon>
        <taxon>Kitasatosporales</taxon>
        <taxon>Streptomycetaceae</taxon>
        <taxon>Kitasatospora</taxon>
    </lineage>
</organism>
<proteinExistence type="predicted"/>
<evidence type="ECO:0000313" key="1">
    <source>
        <dbReference type="EMBL" id="WUQ83787.1"/>
    </source>
</evidence>
<keyword evidence="2" id="KW-1185">Reference proteome</keyword>